<evidence type="ECO:0000313" key="1">
    <source>
        <dbReference type="EMBL" id="MFD0867687.1"/>
    </source>
</evidence>
<proteinExistence type="predicted"/>
<name>A0ABW3D383_9BACL</name>
<dbReference type="EMBL" id="JBHTIU010000002">
    <property type="protein sequence ID" value="MFD0867687.1"/>
    <property type="molecule type" value="Genomic_DNA"/>
</dbReference>
<comment type="caution">
    <text evidence="1">The sequence shown here is derived from an EMBL/GenBank/DDBJ whole genome shotgun (WGS) entry which is preliminary data.</text>
</comment>
<keyword evidence="2" id="KW-1185">Reference proteome</keyword>
<reference evidence="2" key="1">
    <citation type="journal article" date="2019" name="Int. J. Syst. Evol. Microbiol.">
        <title>The Global Catalogue of Microorganisms (GCM) 10K type strain sequencing project: providing services to taxonomists for standard genome sequencing and annotation.</title>
        <authorList>
            <consortium name="The Broad Institute Genomics Platform"/>
            <consortium name="The Broad Institute Genome Sequencing Center for Infectious Disease"/>
            <person name="Wu L."/>
            <person name="Ma J."/>
        </authorList>
    </citation>
    <scope>NUCLEOTIDE SEQUENCE [LARGE SCALE GENOMIC DNA]</scope>
    <source>
        <strain evidence="2">CCUG 57263</strain>
    </source>
</reference>
<evidence type="ECO:0000313" key="2">
    <source>
        <dbReference type="Proteomes" id="UP001597120"/>
    </source>
</evidence>
<organism evidence="1 2">
    <name type="scientific">Paenibacillus residui</name>
    <dbReference type="NCBI Taxonomy" id="629724"/>
    <lineage>
        <taxon>Bacteria</taxon>
        <taxon>Bacillati</taxon>
        <taxon>Bacillota</taxon>
        <taxon>Bacilli</taxon>
        <taxon>Bacillales</taxon>
        <taxon>Paenibacillaceae</taxon>
        <taxon>Paenibacillus</taxon>
    </lineage>
</organism>
<gene>
    <name evidence="1" type="ORF">ACFQ03_00815</name>
</gene>
<protein>
    <recommendedName>
        <fullName evidence="3">DUF4367 domain-containing protein</fullName>
    </recommendedName>
</protein>
<dbReference type="Proteomes" id="UP001597120">
    <property type="component" value="Unassembled WGS sequence"/>
</dbReference>
<evidence type="ECO:0008006" key="3">
    <source>
        <dbReference type="Google" id="ProtNLM"/>
    </source>
</evidence>
<dbReference type="RefSeq" id="WP_379285493.1">
    <property type="nucleotide sequence ID" value="NZ_JBHTIU010000002.1"/>
</dbReference>
<sequence>MARTVYPESHSPKNGTYTDSEIYIQGRVTQEELEKIVLSMIGKSK</sequence>
<accession>A0ABW3D383</accession>